<reference evidence="2" key="1">
    <citation type="submission" date="2017-03" db="EMBL/GenBank/DDBJ databases">
        <title>Phytopthora megakarya and P. palmivora, two closely related causual agents of cacao black pod achieved similar genome size and gene model numbers by different mechanisms.</title>
        <authorList>
            <person name="Ali S."/>
            <person name="Shao J."/>
            <person name="Larry D.J."/>
            <person name="Kronmiller B."/>
            <person name="Shen D."/>
            <person name="Strem M.D."/>
            <person name="Melnick R.L."/>
            <person name="Guiltinan M.J."/>
            <person name="Tyler B.M."/>
            <person name="Meinhardt L.W."/>
            <person name="Bailey B.A."/>
        </authorList>
    </citation>
    <scope>NUCLEOTIDE SEQUENCE [LARGE SCALE GENOMIC DNA]</scope>
    <source>
        <strain evidence="2">zdho120</strain>
    </source>
</reference>
<dbReference type="Proteomes" id="UP000198211">
    <property type="component" value="Unassembled WGS sequence"/>
</dbReference>
<protein>
    <submittedName>
        <fullName evidence="1">Uncharacterized protein</fullName>
    </submittedName>
</protein>
<dbReference type="OrthoDB" id="10529760at2759"/>
<evidence type="ECO:0000313" key="1">
    <source>
        <dbReference type="EMBL" id="OWZ00938.1"/>
    </source>
</evidence>
<proteinExistence type="predicted"/>
<accession>A0A225V7R6</accession>
<gene>
    <name evidence="1" type="ORF">PHMEG_00027771</name>
</gene>
<organism evidence="1 2">
    <name type="scientific">Phytophthora megakarya</name>
    <dbReference type="NCBI Taxonomy" id="4795"/>
    <lineage>
        <taxon>Eukaryota</taxon>
        <taxon>Sar</taxon>
        <taxon>Stramenopiles</taxon>
        <taxon>Oomycota</taxon>
        <taxon>Peronosporomycetes</taxon>
        <taxon>Peronosporales</taxon>
        <taxon>Peronosporaceae</taxon>
        <taxon>Phytophthora</taxon>
    </lineage>
</organism>
<keyword evidence="2" id="KW-1185">Reference proteome</keyword>
<feature type="non-terminal residue" evidence="1">
    <location>
        <position position="1"/>
    </location>
</feature>
<evidence type="ECO:0000313" key="2">
    <source>
        <dbReference type="Proteomes" id="UP000198211"/>
    </source>
</evidence>
<dbReference type="EMBL" id="NBNE01007222">
    <property type="protein sequence ID" value="OWZ00938.1"/>
    <property type="molecule type" value="Genomic_DNA"/>
</dbReference>
<comment type="caution">
    <text evidence="1">The sequence shown here is derived from an EMBL/GenBank/DDBJ whole genome shotgun (WGS) entry which is preliminary data.</text>
</comment>
<sequence>VKATLNTFCKRGGKFLPGRSMPWEEVLADMNKGVLEAYLLANVHVLRLLQEQKEILKLDANFFRS</sequence>
<dbReference type="AlphaFoldDB" id="A0A225V7R6"/>
<name>A0A225V7R6_9STRA</name>